<dbReference type="Proteomes" id="UP001385499">
    <property type="component" value="Unassembled WGS sequence"/>
</dbReference>
<comment type="caution">
    <text evidence="11">The sequence shown here is derived from an EMBL/GenBank/DDBJ whole genome shotgun (WGS) entry which is preliminary data.</text>
</comment>
<organism evidence="11 12">
    <name type="scientific">Roseibium algae</name>
    <dbReference type="NCBI Taxonomy" id="3123038"/>
    <lineage>
        <taxon>Bacteria</taxon>
        <taxon>Pseudomonadati</taxon>
        <taxon>Pseudomonadota</taxon>
        <taxon>Alphaproteobacteria</taxon>
        <taxon>Hyphomicrobiales</taxon>
        <taxon>Stappiaceae</taxon>
        <taxon>Roseibium</taxon>
    </lineage>
</organism>
<evidence type="ECO:0000256" key="5">
    <source>
        <dbReference type="ARBA" id="ARBA00022692"/>
    </source>
</evidence>
<sequence length="185" mass="21279">MTVPGVPQHQIEDDNETIDLSDIRWHDGLVLFVFWLLFSVVFLQFFTRYVLNDSLGWTEEIARYLLIAVTFIGAVMAVRKEAMIAVEIFYRWMSRPVRRVVQAFVDLVAVVFYGSMAFSCVRLAQRTRQKMVSIEVSKSFVYWGVAICFACMFLLAIWILIKHLRTGTSPLIDPEVPIDASSQSE</sequence>
<name>A0ABU8TIN7_9HYPH</name>
<keyword evidence="5 9" id="KW-0812">Transmembrane</keyword>
<evidence type="ECO:0000256" key="8">
    <source>
        <dbReference type="ARBA" id="ARBA00038436"/>
    </source>
</evidence>
<evidence type="ECO:0000313" key="12">
    <source>
        <dbReference type="Proteomes" id="UP001385499"/>
    </source>
</evidence>
<dbReference type="InterPro" id="IPR007387">
    <property type="entry name" value="TRAP_DctQ"/>
</dbReference>
<evidence type="ECO:0000256" key="4">
    <source>
        <dbReference type="ARBA" id="ARBA00022519"/>
    </source>
</evidence>
<dbReference type="PANTHER" id="PTHR35011">
    <property type="entry name" value="2,3-DIKETO-L-GULONATE TRAP TRANSPORTER SMALL PERMEASE PROTEIN YIAM"/>
    <property type="match status" value="1"/>
</dbReference>
<keyword evidence="4 9" id="KW-0997">Cell inner membrane</keyword>
<evidence type="ECO:0000256" key="3">
    <source>
        <dbReference type="ARBA" id="ARBA00022475"/>
    </source>
</evidence>
<dbReference type="Pfam" id="PF04290">
    <property type="entry name" value="DctQ"/>
    <property type="match status" value="1"/>
</dbReference>
<keyword evidence="6 9" id="KW-1133">Transmembrane helix</keyword>
<keyword evidence="3" id="KW-1003">Cell membrane</keyword>
<evidence type="ECO:0000256" key="2">
    <source>
        <dbReference type="ARBA" id="ARBA00022448"/>
    </source>
</evidence>
<proteinExistence type="inferred from homology"/>
<evidence type="ECO:0000313" key="11">
    <source>
        <dbReference type="EMBL" id="MEJ8474022.1"/>
    </source>
</evidence>
<feature type="transmembrane region" description="Helical" evidence="9">
    <location>
        <begin position="61"/>
        <end position="79"/>
    </location>
</feature>
<feature type="transmembrane region" description="Helical" evidence="9">
    <location>
        <begin position="100"/>
        <end position="124"/>
    </location>
</feature>
<feature type="transmembrane region" description="Helical" evidence="9">
    <location>
        <begin position="29"/>
        <end position="49"/>
    </location>
</feature>
<dbReference type="InterPro" id="IPR055348">
    <property type="entry name" value="DctQ"/>
</dbReference>
<dbReference type="RefSeq" id="WP_340273730.1">
    <property type="nucleotide sequence ID" value="NZ_JBAKIA010000004.1"/>
</dbReference>
<comment type="subunit">
    <text evidence="9">The complex comprises the extracytoplasmic solute receptor protein and the two transmembrane proteins.</text>
</comment>
<evidence type="ECO:0000256" key="9">
    <source>
        <dbReference type="RuleBase" id="RU369079"/>
    </source>
</evidence>
<feature type="transmembrane region" description="Helical" evidence="9">
    <location>
        <begin position="140"/>
        <end position="161"/>
    </location>
</feature>
<evidence type="ECO:0000256" key="6">
    <source>
        <dbReference type="ARBA" id="ARBA00022989"/>
    </source>
</evidence>
<evidence type="ECO:0000256" key="7">
    <source>
        <dbReference type="ARBA" id="ARBA00023136"/>
    </source>
</evidence>
<reference evidence="11 12" key="1">
    <citation type="submission" date="2024-02" db="EMBL/GenBank/DDBJ databases">
        <title>Roseibium algae sp. nov., isolated from marine alga (Grateloupia sp.), showing potential in myo-inositol conversion.</title>
        <authorList>
            <person name="Wang Y."/>
        </authorList>
    </citation>
    <scope>NUCLEOTIDE SEQUENCE [LARGE SCALE GENOMIC DNA]</scope>
    <source>
        <strain evidence="11 12">H3510</strain>
    </source>
</reference>
<evidence type="ECO:0000256" key="1">
    <source>
        <dbReference type="ARBA" id="ARBA00004429"/>
    </source>
</evidence>
<keyword evidence="12" id="KW-1185">Reference proteome</keyword>
<feature type="domain" description="Tripartite ATP-independent periplasmic transporters DctQ component" evidence="10">
    <location>
        <begin position="38"/>
        <end position="164"/>
    </location>
</feature>
<keyword evidence="7 9" id="KW-0472">Membrane</keyword>
<accession>A0ABU8TIN7</accession>
<comment type="similarity">
    <text evidence="8 9">Belongs to the TRAP transporter small permease family.</text>
</comment>
<protein>
    <recommendedName>
        <fullName evidence="9">TRAP transporter small permease protein</fullName>
    </recommendedName>
</protein>
<evidence type="ECO:0000259" key="10">
    <source>
        <dbReference type="Pfam" id="PF04290"/>
    </source>
</evidence>
<comment type="function">
    <text evidence="9">Part of the tripartite ATP-independent periplasmic (TRAP) transport system.</text>
</comment>
<comment type="subcellular location">
    <subcellularLocation>
        <location evidence="1 9">Cell inner membrane</location>
        <topology evidence="1 9">Multi-pass membrane protein</topology>
    </subcellularLocation>
</comment>
<keyword evidence="2 9" id="KW-0813">Transport</keyword>
<dbReference type="PANTHER" id="PTHR35011:SF11">
    <property type="entry name" value="TRAP TRANSPORTER SMALL PERMEASE PROTEIN"/>
    <property type="match status" value="1"/>
</dbReference>
<gene>
    <name evidence="11" type="ORF">V6575_07970</name>
</gene>
<dbReference type="EMBL" id="JBAKIA010000004">
    <property type="protein sequence ID" value="MEJ8474022.1"/>
    <property type="molecule type" value="Genomic_DNA"/>
</dbReference>